<comment type="caution">
    <text evidence="5">The sequence shown here is derived from an EMBL/GenBank/DDBJ whole genome shotgun (WGS) entry which is preliminary data.</text>
</comment>
<dbReference type="Pfam" id="PF02522">
    <property type="entry name" value="Antibiotic_NAT"/>
    <property type="match status" value="1"/>
</dbReference>
<keyword evidence="2 4" id="KW-0808">Transferase</keyword>
<protein>
    <recommendedName>
        <fullName evidence="4">Aminoglycoside N(3)-acetyltransferase</fullName>
        <ecNumber evidence="4">2.3.1.-</ecNumber>
    </recommendedName>
</protein>
<evidence type="ECO:0000256" key="2">
    <source>
        <dbReference type="ARBA" id="ARBA00022679"/>
    </source>
</evidence>
<dbReference type="Proteomes" id="UP000467124">
    <property type="component" value="Unassembled WGS sequence"/>
</dbReference>
<evidence type="ECO:0000256" key="3">
    <source>
        <dbReference type="ARBA" id="ARBA00023315"/>
    </source>
</evidence>
<dbReference type="GO" id="GO:0046353">
    <property type="term" value="F:aminoglycoside 3-N-acetyltransferase activity"/>
    <property type="evidence" value="ECO:0007669"/>
    <property type="project" value="UniProtKB-EC"/>
</dbReference>
<evidence type="ECO:0000313" key="6">
    <source>
        <dbReference type="Proteomes" id="UP000467124"/>
    </source>
</evidence>
<dbReference type="EC" id="2.3.1.-" evidence="4"/>
<comment type="catalytic activity">
    <reaction evidence="4">
        <text>a 2-deoxystreptamine antibiotic + acetyl-CoA = an N(3)-acetyl-2-deoxystreptamine antibiotic + CoA + H(+)</text>
        <dbReference type="Rhea" id="RHEA:12665"/>
        <dbReference type="ChEBI" id="CHEBI:15378"/>
        <dbReference type="ChEBI" id="CHEBI:57287"/>
        <dbReference type="ChEBI" id="CHEBI:57288"/>
        <dbReference type="ChEBI" id="CHEBI:57921"/>
        <dbReference type="ChEBI" id="CHEBI:77452"/>
        <dbReference type="EC" id="2.3.1.81"/>
    </reaction>
</comment>
<keyword evidence="4" id="KW-0046">Antibiotic resistance</keyword>
<dbReference type="AlphaFoldDB" id="A0A7K2IMG9"/>
<sequence length="270" mass="28805">MSTADPGTDPEGPRTRVSLARDLARLGVRPGLTLLVHSSLRSLGWVCGSEQAVVQALTDALGPDGTLVVPTQTSDNTDPSGWGAPPVPASWWPTIREHTPAFDPLHTPGSHMGRISEAVRTRSGAVRSPHPQTSFAALGPDAEHLMYPHPLGSALGERSPLARLEQKRAHILLLGVGYDSCTAFHLAEYRIPNPRRAETSCAIGTETGRREWVTVTDVDLNADDFPALGMALEETGIVTIGPVGAATARLFPLAEAVGFATSWLSEHRPR</sequence>
<evidence type="ECO:0000256" key="4">
    <source>
        <dbReference type="RuleBase" id="RU365031"/>
    </source>
</evidence>
<dbReference type="GO" id="GO:0046677">
    <property type="term" value="P:response to antibiotic"/>
    <property type="evidence" value="ECO:0007669"/>
    <property type="project" value="UniProtKB-KW"/>
</dbReference>
<dbReference type="SUPFAM" id="SSF110710">
    <property type="entry name" value="TTHA0583/YokD-like"/>
    <property type="match status" value="1"/>
</dbReference>
<dbReference type="PANTHER" id="PTHR11104">
    <property type="entry name" value="AMINOGLYCOSIDE N3-ACETYLTRANSFERASE"/>
    <property type="match status" value="1"/>
</dbReference>
<dbReference type="InterPro" id="IPR028345">
    <property type="entry name" value="Antibiotic_NAT-like"/>
</dbReference>
<comment type="similarity">
    <text evidence="1 4">Belongs to the antibiotic N-acetyltransferase family.</text>
</comment>
<proteinExistence type="inferred from homology"/>
<accession>A0A7K2IMG9</accession>
<dbReference type="InterPro" id="IPR003679">
    <property type="entry name" value="Amioglycoside_AcTrfase"/>
</dbReference>
<reference evidence="5 6" key="1">
    <citation type="journal article" date="2019" name="Nat. Commun.">
        <title>The antimicrobial potential of Streptomyces from insect microbiomes.</title>
        <authorList>
            <person name="Chevrette M.G."/>
            <person name="Carlson C.M."/>
            <person name="Ortega H.E."/>
            <person name="Thomas C."/>
            <person name="Ananiev G.E."/>
            <person name="Barns K.J."/>
            <person name="Book A.J."/>
            <person name="Cagnazzo J."/>
            <person name="Carlos C."/>
            <person name="Flanigan W."/>
            <person name="Grubbs K.J."/>
            <person name="Horn H.A."/>
            <person name="Hoffmann F.M."/>
            <person name="Klassen J.L."/>
            <person name="Knack J.J."/>
            <person name="Lewin G.R."/>
            <person name="McDonald B.R."/>
            <person name="Muller L."/>
            <person name="Melo W.G.P."/>
            <person name="Pinto-Tomas A.A."/>
            <person name="Schmitz A."/>
            <person name="Wendt-Pienkowski E."/>
            <person name="Wildman S."/>
            <person name="Zhao M."/>
            <person name="Zhang F."/>
            <person name="Bugni T.S."/>
            <person name="Andes D.R."/>
            <person name="Pupo M.T."/>
            <person name="Currie C.R."/>
        </authorList>
    </citation>
    <scope>NUCLEOTIDE SEQUENCE [LARGE SCALE GENOMIC DNA]</scope>
    <source>
        <strain evidence="5 6">SID5840</strain>
    </source>
</reference>
<name>A0A7K2IMG9_9ACTN</name>
<evidence type="ECO:0000313" key="5">
    <source>
        <dbReference type="EMBL" id="MYR31149.1"/>
    </source>
</evidence>
<keyword evidence="3 4" id="KW-0012">Acyltransferase</keyword>
<dbReference type="PANTHER" id="PTHR11104:SF0">
    <property type="entry name" value="SPBETA PROPHAGE-DERIVED AMINOGLYCOSIDE N(3')-ACETYLTRANSFERASE-LIKE PROTEIN YOKD"/>
    <property type="match status" value="1"/>
</dbReference>
<evidence type="ECO:0000256" key="1">
    <source>
        <dbReference type="ARBA" id="ARBA00006383"/>
    </source>
</evidence>
<dbReference type="RefSeq" id="WP_161110158.1">
    <property type="nucleotide sequence ID" value="NZ_WWHY01000001.1"/>
</dbReference>
<gene>
    <name evidence="5" type="ORF">GTW20_02380</name>
</gene>
<organism evidence="5 6">
    <name type="scientific">Nocardiopsis alba</name>
    <dbReference type="NCBI Taxonomy" id="53437"/>
    <lineage>
        <taxon>Bacteria</taxon>
        <taxon>Bacillati</taxon>
        <taxon>Actinomycetota</taxon>
        <taxon>Actinomycetes</taxon>
        <taxon>Streptosporangiales</taxon>
        <taxon>Nocardiopsidaceae</taxon>
        <taxon>Nocardiopsis</taxon>
    </lineage>
</organism>
<dbReference type="EMBL" id="WWHY01000001">
    <property type="protein sequence ID" value="MYR31149.1"/>
    <property type="molecule type" value="Genomic_DNA"/>
</dbReference>